<gene>
    <name evidence="2" type="ORF">NC653_006442</name>
</gene>
<evidence type="ECO:0000313" key="2">
    <source>
        <dbReference type="EMBL" id="KAJ7007407.1"/>
    </source>
</evidence>
<name>A0AAD6RFR7_9ROSI</name>
<dbReference type="PANTHER" id="PTHR46038:SF12">
    <property type="entry name" value="OS03G0731800 PROTEIN"/>
    <property type="match status" value="1"/>
</dbReference>
<dbReference type="EMBL" id="JAQIZT010000002">
    <property type="protein sequence ID" value="KAJ7007407.1"/>
    <property type="molecule type" value="Genomic_DNA"/>
</dbReference>
<evidence type="ECO:0000313" key="3">
    <source>
        <dbReference type="Proteomes" id="UP001164929"/>
    </source>
</evidence>
<dbReference type="PANTHER" id="PTHR46038">
    <property type="entry name" value="EXPRESSED PROTEIN-RELATED"/>
    <property type="match status" value="1"/>
</dbReference>
<comment type="caution">
    <text evidence="2">The sequence shown here is derived from an EMBL/GenBank/DDBJ whole genome shotgun (WGS) entry which is preliminary data.</text>
</comment>
<dbReference type="Pfam" id="PF03407">
    <property type="entry name" value="Nucleotid_trans"/>
    <property type="match status" value="1"/>
</dbReference>
<dbReference type="AlphaFoldDB" id="A0AAD6RFR7"/>
<accession>A0AAD6RFR7</accession>
<protein>
    <recommendedName>
        <fullName evidence="1">Nucleotide-diphospho-sugar transferase domain-containing protein</fullName>
    </recommendedName>
</protein>
<dbReference type="InterPro" id="IPR005069">
    <property type="entry name" value="Nucl-diP-sugar_transferase"/>
</dbReference>
<organism evidence="2 3">
    <name type="scientific">Populus alba x Populus x berolinensis</name>
    <dbReference type="NCBI Taxonomy" id="444605"/>
    <lineage>
        <taxon>Eukaryota</taxon>
        <taxon>Viridiplantae</taxon>
        <taxon>Streptophyta</taxon>
        <taxon>Embryophyta</taxon>
        <taxon>Tracheophyta</taxon>
        <taxon>Spermatophyta</taxon>
        <taxon>Magnoliopsida</taxon>
        <taxon>eudicotyledons</taxon>
        <taxon>Gunneridae</taxon>
        <taxon>Pentapetalae</taxon>
        <taxon>rosids</taxon>
        <taxon>fabids</taxon>
        <taxon>Malpighiales</taxon>
        <taxon>Salicaceae</taxon>
        <taxon>Saliceae</taxon>
        <taxon>Populus</taxon>
    </lineage>
</organism>
<reference evidence="2" key="1">
    <citation type="journal article" date="2023" name="Mol. Ecol. Resour.">
        <title>Chromosome-level genome assembly of a triploid poplar Populus alba 'Berolinensis'.</title>
        <authorList>
            <person name="Chen S."/>
            <person name="Yu Y."/>
            <person name="Wang X."/>
            <person name="Wang S."/>
            <person name="Zhang T."/>
            <person name="Zhou Y."/>
            <person name="He R."/>
            <person name="Meng N."/>
            <person name="Wang Y."/>
            <person name="Liu W."/>
            <person name="Liu Z."/>
            <person name="Liu J."/>
            <person name="Guo Q."/>
            <person name="Huang H."/>
            <person name="Sederoff R.R."/>
            <person name="Wang G."/>
            <person name="Qu G."/>
            <person name="Chen S."/>
        </authorList>
    </citation>
    <scope>NUCLEOTIDE SEQUENCE</scope>
    <source>
        <strain evidence="2">SC-2020</strain>
    </source>
</reference>
<sequence length="416" mass="47632">MTILPYTPNLSIHDFFPLLSVIGKSHRSLINYTKPSIIFNKKKKKNKPDMINMDSSKSVSVGNIALVSTLFAGVLYLCTWSSASRSSPLLFSSTRRSSNHWPSHSQSEMKTLKFPIDELELALEKASTPNKTVIIAVVNRAYVEQSIRAETTMLDLFLESLWLGEDTRPLLDHLLLVAVDQVAYERCLFKRLNCYKLETEGLGHFGGEKIFMSQDFLKMMWRRTLLLLDVLKHGYNFIFTDTDVMWLRNPFSRLGIYNESVDLQISTDWFNGDPRSEKNAINTGFYYIRSNNKTISLFDAWYGRKDNSTGKKEQDVLFDLMMEGMFEQLGLQARFLDTVFFSGFCTDSKDIKAVITVHANCCRSINAKVKDLTAVLRDWKKFKATRAKAAAARSNITVPFSWTGHFGCWDSWKTKV</sequence>
<proteinExistence type="predicted"/>
<feature type="domain" description="Nucleotide-diphospho-sugar transferase" evidence="1">
    <location>
        <begin position="170"/>
        <end position="372"/>
    </location>
</feature>
<evidence type="ECO:0000259" key="1">
    <source>
        <dbReference type="Pfam" id="PF03407"/>
    </source>
</evidence>
<dbReference type="Proteomes" id="UP001164929">
    <property type="component" value="Chromosome 2"/>
</dbReference>
<keyword evidence="3" id="KW-1185">Reference proteome</keyword>
<dbReference type="InterPro" id="IPR044821">
    <property type="entry name" value="At1g28695/At4g15970-like"/>
</dbReference>